<accession>H2EFE8</accession>
<protein>
    <submittedName>
        <fullName evidence="1">Uncharacterized protein</fullName>
    </submittedName>
</protein>
<sequence length="28" mass="3357">MSEKNHLPNAWMKYAKNTVFLLSYQKTL</sequence>
<organism evidence="1">
    <name type="scientific">Moumouvirus sp. 'Monve'</name>
    <dbReference type="NCBI Taxonomy" id="1128131"/>
    <lineage>
        <taxon>Viruses</taxon>
        <taxon>Varidnaviria</taxon>
        <taxon>Bamfordvirae</taxon>
        <taxon>Nucleocytoviricota</taxon>
        <taxon>Megaviricetes</taxon>
        <taxon>Imitervirales</taxon>
        <taxon>Mimiviridae</taxon>
        <taxon>Megamimivirinae</taxon>
        <taxon>Moumouvirus</taxon>
    </lineage>
</organism>
<dbReference type="EMBL" id="JN885999">
    <property type="protein sequence ID" value="AEX63213.1"/>
    <property type="molecule type" value="Genomic_DNA"/>
</dbReference>
<proteinExistence type="predicted"/>
<evidence type="ECO:0000313" key="1">
    <source>
        <dbReference type="EMBL" id="AEX63213.1"/>
    </source>
</evidence>
<name>H2EFE8_9VIRU</name>
<gene>
    <name evidence="1" type="ORF">mv_R1011</name>
</gene>
<reference evidence="1" key="1">
    <citation type="submission" date="2011-10" db="EMBL/GenBank/DDBJ databases">
        <title>Provirophages and transpovirons: unique mobilome of giant viruses.</title>
        <authorList>
            <person name="Desnues C."/>
            <person name="LaScola B."/>
            <person name="Yutin N."/>
            <person name="Fournous G."/>
            <person name="Koonin E."/>
            <person name="Raoult D."/>
        </authorList>
    </citation>
    <scope>NUCLEOTIDE SEQUENCE</scope>
    <source>
        <strain evidence="1">Mv13-mv</strain>
    </source>
</reference>